<dbReference type="Proteomes" id="UP000095282">
    <property type="component" value="Unplaced"/>
</dbReference>
<keyword evidence="2" id="KW-1185">Reference proteome</keyword>
<dbReference type="WBParaSite" id="Csp11.Scaffold629.g15122.t2">
    <property type="protein sequence ID" value="Csp11.Scaffold629.g15122.t2"/>
    <property type="gene ID" value="Csp11.Scaffold629.g15122"/>
</dbReference>
<dbReference type="STRING" id="1561998.A0A1I7U5Q5"/>
<feature type="transmembrane region" description="Helical" evidence="1">
    <location>
        <begin position="118"/>
        <end position="141"/>
    </location>
</feature>
<keyword evidence="1" id="KW-1133">Transmembrane helix</keyword>
<evidence type="ECO:0000256" key="1">
    <source>
        <dbReference type="SAM" id="Phobius"/>
    </source>
</evidence>
<name>A0A1I7U5Q5_9PELO</name>
<sequence>MFLAMVCDNECEVHIRFWEELSQITNNTNLAYEIGLSSNNGTLHETTMEVPEDINVLEFIYNSDENGTLESDIWNLNFSETYFHSTGSLQVVGNLPCGKGRCLIDNTRSEYKATIEQWSFGLVLIGVFFFLLISGAADAIVKWVKNRGRKEEPYNTLELIDMSKRT</sequence>
<evidence type="ECO:0000313" key="2">
    <source>
        <dbReference type="Proteomes" id="UP000095282"/>
    </source>
</evidence>
<protein>
    <submittedName>
        <fullName evidence="3">CX domain-containing protein</fullName>
    </submittedName>
</protein>
<reference evidence="3" key="1">
    <citation type="submission" date="2016-11" db="UniProtKB">
        <authorList>
            <consortium name="WormBaseParasite"/>
        </authorList>
    </citation>
    <scope>IDENTIFICATION</scope>
</reference>
<organism evidence="2 3">
    <name type="scientific">Caenorhabditis tropicalis</name>
    <dbReference type="NCBI Taxonomy" id="1561998"/>
    <lineage>
        <taxon>Eukaryota</taxon>
        <taxon>Metazoa</taxon>
        <taxon>Ecdysozoa</taxon>
        <taxon>Nematoda</taxon>
        <taxon>Chromadorea</taxon>
        <taxon>Rhabditida</taxon>
        <taxon>Rhabditina</taxon>
        <taxon>Rhabditomorpha</taxon>
        <taxon>Rhabditoidea</taxon>
        <taxon>Rhabditidae</taxon>
        <taxon>Peloderinae</taxon>
        <taxon>Caenorhabditis</taxon>
    </lineage>
</organism>
<keyword evidence="1" id="KW-0812">Transmembrane</keyword>
<accession>A0A1I7U5Q5</accession>
<dbReference type="AlphaFoldDB" id="A0A1I7U5Q5"/>
<proteinExistence type="predicted"/>
<keyword evidence="1" id="KW-0472">Membrane</keyword>
<evidence type="ECO:0000313" key="3">
    <source>
        <dbReference type="WBParaSite" id="Csp11.Scaffold629.g15122.t2"/>
    </source>
</evidence>
<dbReference type="eggNOG" id="ENOG502THY9">
    <property type="taxonomic scope" value="Eukaryota"/>
</dbReference>